<feature type="compositionally biased region" description="Polar residues" evidence="1">
    <location>
        <begin position="133"/>
        <end position="151"/>
    </location>
</feature>
<reference evidence="2" key="1">
    <citation type="submission" date="2021-03" db="EMBL/GenBank/DDBJ databases">
        <title>Draft genome sequence of rust myrtle Austropuccinia psidii MF-1, a brazilian biotype.</title>
        <authorList>
            <person name="Quecine M.C."/>
            <person name="Pachon D.M.R."/>
            <person name="Bonatelli M.L."/>
            <person name="Correr F.H."/>
            <person name="Franceschini L.M."/>
            <person name="Leite T.F."/>
            <person name="Margarido G.R.A."/>
            <person name="Almeida C.A."/>
            <person name="Ferrarezi J.A."/>
            <person name="Labate C.A."/>
        </authorList>
    </citation>
    <scope>NUCLEOTIDE SEQUENCE</scope>
    <source>
        <strain evidence="2">MF-1</strain>
    </source>
</reference>
<dbReference type="EMBL" id="AVOT02000052">
    <property type="protein sequence ID" value="MBW0460739.1"/>
    <property type="molecule type" value="Genomic_DNA"/>
</dbReference>
<feature type="region of interest" description="Disordered" evidence="1">
    <location>
        <begin position="79"/>
        <end position="184"/>
    </location>
</feature>
<feature type="compositionally biased region" description="Basic and acidic residues" evidence="1">
    <location>
        <begin position="121"/>
        <end position="132"/>
    </location>
</feature>
<sequence length="184" mass="20618">MEEARASISSQRLASTFDTLIDSQEPEITFIHVFRYESFPTGNNGDIPVSVQELVYGCKAAGVGNSEIPLDRHNKLLSSTEEVHGPRRDSRSFEGLDTNVLQRTGPKDKSLVENPKNVFRVSEETFGPKEEQQPSVRSSSHLKQESISTSAKKGKEIPKEQSEGQEKGKTKSKWSKPQPQKYRI</sequence>
<dbReference type="Proteomes" id="UP000765509">
    <property type="component" value="Unassembled WGS sequence"/>
</dbReference>
<accession>A0A9Q3B8M3</accession>
<name>A0A9Q3B8M3_9BASI</name>
<gene>
    <name evidence="2" type="ORF">O181_000454</name>
</gene>
<feature type="compositionally biased region" description="Basic and acidic residues" evidence="1">
    <location>
        <begin position="81"/>
        <end position="94"/>
    </location>
</feature>
<dbReference type="AlphaFoldDB" id="A0A9Q3B8M3"/>
<feature type="compositionally biased region" description="Basic and acidic residues" evidence="1">
    <location>
        <begin position="153"/>
        <end position="169"/>
    </location>
</feature>
<comment type="caution">
    <text evidence="2">The sequence shown here is derived from an EMBL/GenBank/DDBJ whole genome shotgun (WGS) entry which is preliminary data.</text>
</comment>
<organism evidence="2 3">
    <name type="scientific">Austropuccinia psidii MF-1</name>
    <dbReference type="NCBI Taxonomy" id="1389203"/>
    <lineage>
        <taxon>Eukaryota</taxon>
        <taxon>Fungi</taxon>
        <taxon>Dikarya</taxon>
        <taxon>Basidiomycota</taxon>
        <taxon>Pucciniomycotina</taxon>
        <taxon>Pucciniomycetes</taxon>
        <taxon>Pucciniales</taxon>
        <taxon>Sphaerophragmiaceae</taxon>
        <taxon>Austropuccinia</taxon>
    </lineage>
</organism>
<proteinExistence type="predicted"/>
<keyword evidence="3" id="KW-1185">Reference proteome</keyword>
<evidence type="ECO:0000313" key="3">
    <source>
        <dbReference type="Proteomes" id="UP000765509"/>
    </source>
</evidence>
<protein>
    <submittedName>
        <fullName evidence="2">Uncharacterized protein</fullName>
    </submittedName>
</protein>
<evidence type="ECO:0000313" key="2">
    <source>
        <dbReference type="EMBL" id="MBW0460739.1"/>
    </source>
</evidence>
<evidence type="ECO:0000256" key="1">
    <source>
        <dbReference type="SAM" id="MobiDB-lite"/>
    </source>
</evidence>